<name>A0A8S2YEH5_9BILA</name>
<dbReference type="EMBL" id="CAJOBJ010341631">
    <property type="protein sequence ID" value="CAF5195761.1"/>
    <property type="molecule type" value="Genomic_DNA"/>
</dbReference>
<evidence type="ECO:0000313" key="2">
    <source>
        <dbReference type="EMBL" id="CAF5155573.1"/>
    </source>
</evidence>
<dbReference type="Proteomes" id="UP000676336">
    <property type="component" value="Unassembled WGS sequence"/>
</dbReference>
<comment type="caution">
    <text evidence="1">The sequence shown here is derived from an EMBL/GenBank/DDBJ whole genome shotgun (WGS) entry which is preliminary data.</text>
</comment>
<organism evidence="1 4">
    <name type="scientific">Rotaria magnacalcarata</name>
    <dbReference type="NCBI Taxonomy" id="392030"/>
    <lineage>
        <taxon>Eukaryota</taxon>
        <taxon>Metazoa</taxon>
        <taxon>Spiralia</taxon>
        <taxon>Gnathifera</taxon>
        <taxon>Rotifera</taxon>
        <taxon>Eurotatoria</taxon>
        <taxon>Bdelloidea</taxon>
        <taxon>Philodinida</taxon>
        <taxon>Philodinidae</taxon>
        <taxon>Rotaria</taxon>
    </lineage>
</organism>
<dbReference type="AlphaFoldDB" id="A0A8S2YEH5"/>
<dbReference type="EMBL" id="CAJOBJ010293117">
    <property type="protein sequence ID" value="CAF5155573.1"/>
    <property type="molecule type" value="Genomic_DNA"/>
</dbReference>
<reference evidence="1" key="1">
    <citation type="submission" date="2021-02" db="EMBL/GenBank/DDBJ databases">
        <authorList>
            <person name="Nowell W R."/>
        </authorList>
    </citation>
    <scope>NUCLEOTIDE SEQUENCE</scope>
</reference>
<proteinExistence type="predicted"/>
<gene>
    <name evidence="2" type="ORF">GIL414_LOCUS65377</name>
    <name evidence="3" type="ORF">GIL414_LOCUS74802</name>
    <name evidence="1" type="ORF">SMN809_LOCUS37270</name>
</gene>
<dbReference type="Proteomes" id="UP000681720">
    <property type="component" value="Unassembled WGS sequence"/>
</dbReference>
<accession>A0A8S2YEH5</accession>
<protein>
    <submittedName>
        <fullName evidence="1">Uncharacterized protein</fullName>
    </submittedName>
</protein>
<evidence type="ECO:0000313" key="4">
    <source>
        <dbReference type="Proteomes" id="UP000676336"/>
    </source>
</evidence>
<dbReference type="EMBL" id="CAJOBI010094247">
    <property type="protein sequence ID" value="CAF4556889.1"/>
    <property type="molecule type" value="Genomic_DNA"/>
</dbReference>
<evidence type="ECO:0000313" key="1">
    <source>
        <dbReference type="EMBL" id="CAF4556889.1"/>
    </source>
</evidence>
<evidence type="ECO:0000313" key="3">
    <source>
        <dbReference type="EMBL" id="CAF5195761.1"/>
    </source>
</evidence>
<sequence length="36" mass="4275">MEMRKNLKRKIIEESGPIDRIVEEAYHAIHAQPQSR</sequence>